<feature type="domain" description="SH2" evidence="6">
    <location>
        <begin position="104"/>
        <end position="216"/>
    </location>
</feature>
<reference evidence="9 10" key="2">
    <citation type="journal article" date="2018" name="Elife">
        <title>Firefly genomes illuminate parallel origins of bioluminescence in beetles.</title>
        <authorList>
            <person name="Fallon T.R."/>
            <person name="Lower S.E."/>
            <person name="Chang C.H."/>
            <person name="Bessho-Uehara M."/>
            <person name="Martin G.J."/>
            <person name="Bewick A.J."/>
            <person name="Behringer M."/>
            <person name="Debat H.J."/>
            <person name="Wong I."/>
            <person name="Day J.C."/>
            <person name="Suvorov A."/>
            <person name="Silva C.J."/>
            <person name="Stanger-Hall K.F."/>
            <person name="Hall D.W."/>
            <person name="Schmitz R.J."/>
            <person name="Nelson D.R."/>
            <person name="Lewis S.M."/>
            <person name="Shigenobu S."/>
            <person name="Bybee S.M."/>
            <person name="Larracuente A.M."/>
            <person name="Oba Y."/>
            <person name="Weng J.K."/>
        </authorList>
    </citation>
    <scope>NUCLEOTIDE SEQUENCE [LARGE SCALE GENOMIC DNA]</scope>
    <source>
        <strain evidence="9">1611_PpyrPB1</strain>
        <tissue evidence="9">Whole body</tissue>
    </source>
</reference>
<dbReference type="PROSITE" id="PS50001">
    <property type="entry name" value="SH2"/>
    <property type="match status" value="1"/>
</dbReference>
<evidence type="ECO:0000313" key="9">
    <source>
        <dbReference type="EMBL" id="KAB0793445.1"/>
    </source>
</evidence>
<dbReference type="InterPro" id="IPR000980">
    <property type="entry name" value="SH2"/>
</dbReference>
<dbReference type="InParanoid" id="A0A1Y1KR34"/>
<keyword evidence="2" id="KW-0734">Signal transduction inhibitor</keyword>
<reference evidence="8" key="1">
    <citation type="journal article" date="2016" name="Sci. Rep.">
        <title>Molecular characterization of firefly nuptial gifts: a multi-omics approach sheds light on postcopulatory sexual selection.</title>
        <authorList>
            <person name="Al-Wathiqui N."/>
            <person name="Fallon T.R."/>
            <person name="South A."/>
            <person name="Weng J.K."/>
            <person name="Lewis S.M."/>
        </authorList>
    </citation>
    <scope>NUCLEOTIDE SEQUENCE</scope>
</reference>
<dbReference type="SUPFAM" id="SSF158235">
    <property type="entry name" value="SOCS box-like"/>
    <property type="match status" value="1"/>
</dbReference>
<dbReference type="PANTHER" id="PTHR10155:SF16">
    <property type="entry name" value="SUPPRESSOR OF CYTOKINE SIGNALING 2"/>
    <property type="match status" value="1"/>
</dbReference>
<dbReference type="InterPro" id="IPR001496">
    <property type="entry name" value="SOCS_box"/>
</dbReference>
<feature type="domain" description="SOCS box" evidence="7">
    <location>
        <begin position="211"/>
        <end position="271"/>
    </location>
</feature>
<dbReference type="SUPFAM" id="SSF55550">
    <property type="entry name" value="SH2 domain"/>
    <property type="match status" value="1"/>
</dbReference>
<dbReference type="PANTHER" id="PTHR10155">
    <property type="entry name" value="PHOSPHATIDYLINOSITOL 3-KINASE REGULATORY SUBUNIT"/>
    <property type="match status" value="1"/>
</dbReference>
<dbReference type="EMBL" id="VVIM01000009">
    <property type="protein sequence ID" value="KAB0793445.1"/>
    <property type="molecule type" value="Genomic_DNA"/>
</dbReference>
<dbReference type="GO" id="GO:0046935">
    <property type="term" value="F:1-phosphatidylinositol-3-kinase regulator activity"/>
    <property type="evidence" value="ECO:0007669"/>
    <property type="project" value="TreeGrafter"/>
</dbReference>
<dbReference type="SMART" id="SM00252">
    <property type="entry name" value="SH2"/>
    <property type="match status" value="1"/>
</dbReference>
<dbReference type="GO" id="GO:0035556">
    <property type="term" value="P:intracellular signal transduction"/>
    <property type="evidence" value="ECO:0007669"/>
    <property type="project" value="InterPro"/>
</dbReference>
<evidence type="ECO:0000256" key="2">
    <source>
        <dbReference type="ARBA" id="ARBA00022700"/>
    </source>
</evidence>
<dbReference type="EMBL" id="GEZM01075900">
    <property type="protein sequence ID" value="JAV63889.1"/>
    <property type="molecule type" value="Transcribed_RNA"/>
</dbReference>
<dbReference type="OrthoDB" id="10063348at2759"/>
<evidence type="ECO:0000256" key="3">
    <source>
        <dbReference type="ARBA" id="ARBA00022786"/>
    </source>
</evidence>
<accession>A0A1Y1KR34</accession>
<dbReference type="Proteomes" id="UP000327044">
    <property type="component" value="Unassembled WGS sequence"/>
</dbReference>
<evidence type="ECO:0000313" key="8">
    <source>
        <dbReference type="EMBL" id="JAV63889.1"/>
    </source>
</evidence>
<dbReference type="InterPro" id="IPR036036">
    <property type="entry name" value="SOCS_box-like_dom_sf"/>
</dbReference>
<keyword evidence="3" id="KW-0833">Ubl conjugation pathway</keyword>
<dbReference type="GO" id="GO:0009968">
    <property type="term" value="P:negative regulation of signal transduction"/>
    <property type="evidence" value="ECO:0007669"/>
    <property type="project" value="UniProtKB-KW"/>
</dbReference>
<keyword evidence="1" id="KW-0341">Growth regulation</keyword>
<keyword evidence="10" id="KW-1185">Reference proteome</keyword>
<evidence type="ECO:0000313" key="10">
    <source>
        <dbReference type="Proteomes" id="UP000327044"/>
    </source>
</evidence>
<sequence>MLGCSTVCPKCQHQFACCGPTPPCNRTRRSLHALTGGGLVATLNQSLVPVGPCLSPQISPSAPLAFVIPPFAPLQPTISPIEAKPENELQKLSDTVRALRQSGWYYEGITYQQSHDLLKNKPLGTFLVRESSDPRFLFSLSVQTERGPTSVRIHYINGYFRLDSQPHLQGAMPLFPSVVELVQHYVNQRRNLRNGAQVWVDSNGSWYSAILLDKPLRKDDGAPSLKHLARLVVHKAIQANGMPRLALLPPPHTQLELPPSLTTYLSQYPYSL</sequence>
<dbReference type="Gene3D" id="3.30.505.10">
    <property type="entry name" value="SH2 domain"/>
    <property type="match status" value="1"/>
</dbReference>
<gene>
    <name evidence="9" type="ORF">PPYR_13065</name>
</gene>
<evidence type="ECO:0000256" key="5">
    <source>
        <dbReference type="PROSITE-ProRule" id="PRU00191"/>
    </source>
</evidence>
<evidence type="ECO:0000259" key="6">
    <source>
        <dbReference type="PROSITE" id="PS50001"/>
    </source>
</evidence>
<keyword evidence="4 5" id="KW-0727">SH2 domain</keyword>
<dbReference type="PROSITE" id="PS50225">
    <property type="entry name" value="SOCS"/>
    <property type="match status" value="1"/>
</dbReference>
<dbReference type="CDD" id="cd09923">
    <property type="entry name" value="SH2_SOCS_family"/>
    <property type="match status" value="1"/>
</dbReference>
<protein>
    <submittedName>
        <fullName evidence="8">Uncharacterized protein</fullName>
    </submittedName>
</protein>
<reference evidence="9" key="3">
    <citation type="submission" date="2019-08" db="EMBL/GenBank/DDBJ databases">
        <authorList>
            <consortium name="Photinus pyralis genome working group"/>
            <person name="Fallon T.R."/>
            <person name="Sander Lower S.E."/>
            <person name="Weng J.-K."/>
        </authorList>
    </citation>
    <scope>NUCLEOTIDE SEQUENCE</scope>
    <source>
        <strain evidence="9">1611_PpyrPB1</strain>
        <tissue evidence="9">Whole body</tissue>
    </source>
</reference>
<dbReference type="GO" id="GO:0005942">
    <property type="term" value="C:phosphatidylinositol 3-kinase complex"/>
    <property type="evidence" value="ECO:0007669"/>
    <property type="project" value="TreeGrafter"/>
</dbReference>
<organism evidence="8">
    <name type="scientific">Photinus pyralis</name>
    <name type="common">Common eastern firefly</name>
    <name type="synonym">Lampyris pyralis</name>
    <dbReference type="NCBI Taxonomy" id="7054"/>
    <lineage>
        <taxon>Eukaryota</taxon>
        <taxon>Metazoa</taxon>
        <taxon>Ecdysozoa</taxon>
        <taxon>Arthropoda</taxon>
        <taxon>Hexapoda</taxon>
        <taxon>Insecta</taxon>
        <taxon>Pterygota</taxon>
        <taxon>Neoptera</taxon>
        <taxon>Endopterygota</taxon>
        <taxon>Coleoptera</taxon>
        <taxon>Polyphaga</taxon>
        <taxon>Elateriformia</taxon>
        <taxon>Elateroidea</taxon>
        <taxon>Lampyridae</taxon>
        <taxon>Lampyrinae</taxon>
        <taxon>Photinus</taxon>
    </lineage>
</organism>
<evidence type="ECO:0000256" key="4">
    <source>
        <dbReference type="ARBA" id="ARBA00022999"/>
    </source>
</evidence>
<evidence type="ECO:0000256" key="1">
    <source>
        <dbReference type="ARBA" id="ARBA00022604"/>
    </source>
</evidence>
<dbReference type="PRINTS" id="PR00401">
    <property type="entry name" value="SH2DOMAIN"/>
</dbReference>
<proteinExistence type="predicted"/>
<dbReference type="AlphaFoldDB" id="A0A1Y1KR34"/>
<evidence type="ECO:0000259" key="7">
    <source>
        <dbReference type="PROSITE" id="PS50225"/>
    </source>
</evidence>
<dbReference type="Pfam" id="PF00017">
    <property type="entry name" value="SH2"/>
    <property type="match status" value="1"/>
</dbReference>
<name>A0A1Y1KR34_PHOPY</name>
<dbReference type="InterPro" id="IPR036860">
    <property type="entry name" value="SH2_dom_sf"/>
</dbReference>
<dbReference type="GO" id="GO:0046854">
    <property type="term" value="P:phosphatidylinositol phosphate biosynthetic process"/>
    <property type="evidence" value="ECO:0007669"/>
    <property type="project" value="TreeGrafter"/>
</dbReference>